<keyword evidence="10" id="KW-1185">Reference proteome</keyword>
<dbReference type="InterPro" id="IPR001752">
    <property type="entry name" value="Kinesin_motor_dom"/>
</dbReference>
<evidence type="ECO:0000256" key="2">
    <source>
        <dbReference type="ARBA" id="ARBA00022840"/>
    </source>
</evidence>
<dbReference type="PROSITE" id="PS50067">
    <property type="entry name" value="KINESIN_MOTOR_2"/>
    <property type="match status" value="1"/>
</dbReference>
<keyword evidence="6" id="KW-0175">Coiled coil</keyword>
<dbReference type="PANTHER" id="PTHR47972">
    <property type="entry name" value="KINESIN-LIKE PROTEIN KLP-3"/>
    <property type="match status" value="1"/>
</dbReference>
<evidence type="ECO:0000256" key="1">
    <source>
        <dbReference type="ARBA" id="ARBA00022741"/>
    </source>
</evidence>
<dbReference type="InterPro" id="IPR027417">
    <property type="entry name" value="P-loop_NTPase"/>
</dbReference>
<evidence type="ECO:0000256" key="4">
    <source>
        <dbReference type="PROSITE-ProRule" id="PRU00283"/>
    </source>
</evidence>
<keyword evidence="1 4" id="KW-0547">Nucleotide-binding</keyword>
<evidence type="ECO:0000256" key="5">
    <source>
        <dbReference type="RuleBase" id="RU000394"/>
    </source>
</evidence>
<dbReference type="SMART" id="SM00129">
    <property type="entry name" value="KISc"/>
    <property type="match status" value="1"/>
</dbReference>
<proteinExistence type="inferred from homology"/>
<feature type="coiled-coil region" evidence="6">
    <location>
        <begin position="440"/>
        <end position="502"/>
    </location>
</feature>
<dbReference type="InterPro" id="IPR036961">
    <property type="entry name" value="Kinesin_motor_dom_sf"/>
</dbReference>
<keyword evidence="2 4" id="KW-0067">ATP-binding</keyword>
<evidence type="ECO:0000256" key="3">
    <source>
        <dbReference type="ARBA" id="ARBA00023175"/>
    </source>
</evidence>
<protein>
    <recommendedName>
        <fullName evidence="5">Kinesin-like protein</fullName>
    </recommendedName>
</protein>
<dbReference type="Pfam" id="PF00225">
    <property type="entry name" value="Kinesin"/>
    <property type="match status" value="2"/>
</dbReference>
<dbReference type="EMBL" id="JARYMX010000100">
    <property type="protein sequence ID" value="KAJ9535889.1"/>
    <property type="molecule type" value="Genomic_DNA"/>
</dbReference>
<dbReference type="GO" id="GO:0007018">
    <property type="term" value="P:microtubule-based movement"/>
    <property type="evidence" value="ECO:0007669"/>
    <property type="project" value="InterPro"/>
</dbReference>
<dbReference type="PRINTS" id="PR00380">
    <property type="entry name" value="KINESINHEAVY"/>
</dbReference>
<dbReference type="GO" id="GO:0005874">
    <property type="term" value="C:microtubule"/>
    <property type="evidence" value="ECO:0007669"/>
    <property type="project" value="UniProtKB-KW"/>
</dbReference>
<sequence length="701" mass="78218">MAGKEHEILKNRCQLECSKRRRLNNDLKGHIRVFCRCRPLNDNEIAKGLTSVVDFGSAHENELKIMGSYSSEKLFKFDHIFKPEDNQGTFQTSDYFIYDLYFLFLLFKKALISTMFAEAVIAQTSPLVVSALDGFNVCIFAYGQTGTGKTFTMEGTSEHRGVNYRTLEELFRLSEERSDIMRYQLFVSMLEVYNEKIRDLLVEDANQPAKKLEIKQSAEGTQEVPGLAEVPIYQTDEVWELLKRGSRVRSVGSTNANELSSRSHWFLSSKIITSIAYQASCCNLVNGHRTRGHLWLVDLAGSERVGKIEVEDQRLKESQFINKSLSALGDVISALASKAAHIPYRYARPSLHPRRLPRVLASLSSNFHLFFDKVRNSKLTRILQSSLGGDCKTLMFVQISPSSADLRETICSLNFASRVRGVVCGPARSKQTDTTELFKYKQLAEKAKHDEKETKKLQDSLQSLQRRLAAREHICRGLQEKVRDLERQLAEERKTIQKLENRALAVVSSQKQGPSTISEKKPPLAPSSKLRLPHRSITNVIPPHPSSAQSQKSKFFMPPPQLSNKDKENNKSSMKPLSRARVGIFALKPAAPLGNPVLKPKRLPSIAATLHSESSSNSMMPMSIPMMSGGSNNGGPRMRNDRVVGLGRTILKGGGGGMAAVEATSPVRSSKFMGSPPPGGSQAFRSWKPKHPTVVALQRNS</sequence>
<accession>A0AA38S344</accession>
<evidence type="ECO:0000256" key="6">
    <source>
        <dbReference type="SAM" id="Coils"/>
    </source>
</evidence>
<keyword evidence="3 4" id="KW-0505">Motor protein</keyword>
<organism evidence="9 10">
    <name type="scientific">Centaurea solstitialis</name>
    <name type="common">yellow star-thistle</name>
    <dbReference type="NCBI Taxonomy" id="347529"/>
    <lineage>
        <taxon>Eukaryota</taxon>
        <taxon>Viridiplantae</taxon>
        <taxon>Streptophyta</taxon>
        <taxon>Embryophyta</taxon>
        <taxon>Tracheophyta</taxon>
        <taxon>Spermatophyta</taxon>
        <taxon>Magnoliopsida</taxon>
        <taxon>eudicotyledons</taxon>
        <taxon>Gunneridae</taxon>
        <taxon>Pentapetalae</taxon>
        <taxon>asterids</taxon>
        <taxon>campanulids</taxon>
        <taxon>Asterales</taxon>
        <taxon>Asteraceae</taxon>
        <taxon>Carduoideae</taxon>
        <taxon>Cardueae</taxon>
        <taxon>Centaureinae</taxon>
        <taxon>Centaurea</taxon>
    </lineage>
</organism>
<dbReference type="SUPFAM" id="SSF52540">
    <property type="entry name" value="P-loop containing nucleoside triphosphate hydrolases"/>
    <property type="match status" value="1"/>
</dbReference>
<evidence type="ECO:0000313" key="10">
    <source>
        <dbReference type="Proteomes" id="UP001172457"/>
    </source>
</evidence>
<evidence type="ECO:0000256" key="7">
    <source>
        <dbReference type="SAM" id="MobiDB-lite"/>
    </source>
</evidence>
<evidence type="ECO:0000259" key="8">
    <source>
        <dbReference type="PROSITE" id="PS50067"/>
    </source>
</evidence>
<feature type="domain" description="Kinesin motor" evidence="8">
    <location>
        <begin position="30"/>
        <end position="422"/>
    </location>
</feature>
<comment type="caution">
    <text evidence="9">The sequence shown here is derived from an EMBL/GenBank/DDBJ whole genome shotgun (WGS) entry which is preliminary data.</text>
</comment>
<feature type="non-terminal residue" evidence="9">
    <location>
        <position position="701"/>
    </location>
</feature>
<evidence type="ECO:0000313" key="9">
    <source>
        <dbReference type="EMBL" id="KAJ9535889.1"/>
    </source>
</evidence>
<reference evidence="9" key="1">
    <citation type="submission" date="2023-03" db="EMBL/GenBank/DDBJ databases">
        <title>Chromosome-scale reference genome and RAD-based genetic map of yellow starthistle (Centaurea solstitialis) reveal putative structural variation and QTLs associated with invader traits.</title>
        <authorList>
            <person name="Reatini B."/>
            <person name="Cang F.A."/>
            <person name="Jiang Q."/>
            <person name="Mckibben M.T.W."/>
            <person name="Barker M.S."/>
            <person name="Rieseberg L.H."/>
            <person name="Dlugosch K.M."/>
        </authorList>
    </citation>
    <scope>NUCLEOTIDE SEQUENCE</scope>
    <source>
        <strain evidence="9">CAN-66</strain>
        <tissue evidence="9">Leaf</tissue>
    </source>
</reference>
<gene>
    <name evidence="9" type="ORF">OSB04_un000945</name>
</gene>
<feature type="region of interest" description="Disordered" evidence="7">
    <location>
        <begin position="667"/>
        <end position="701"/>
    </location>
</feature>
<dbReference type="PROSITE" id="PS00411">
    <property type="entry name" value="KINESIN_MOTOR_1"/>
    <property type="match status" value="1"/>
</dbReference>
<dbReference type="InterPro" id="IPR019821">
    <property type="entry name" value="Kinesin_motor_CS"/>
</dbReference>
<dbReference type="GO" id="GO:0008017">
    <property type="term" value="F:microtubule binding"/>
    <property type="evidence" value="ECO:0007669"/>
    <property type="project" value="InterPro"/>
</dbReference>
<dbReference type="InterPro" id="IPR027640">
    <property type="entry name" value="Kinesin-like_fam"/>
</dbReference>
<name>A0AA38S344_9ASTR</name>
<feature type="binding site" evidence="4">
    <location>
        <begin position="143"/>
        <end position="150"/>
    </location>
    <ligand>
        <name>ATP</name>
        <dbReference type="ChEBI" id="CHEBI:30616"/>
    </ligand>
</feature>
<dbReference type="Proteomes" id="UP001172457">
    <property type="component" value="Unassembled WGS sequence"/>
</dbReference>
<dbReference type="PANTHER" id="PTHR47972:SF2">
    <property type="entry name" value="KINESIN-LIKE PROTEIN KIN-14S"/>
    <property type="match status" value="1"/>
</dbReference>
<feature type="region of interest" description="Disordered" evidence="7">
    <location>
        <begin position="506"/>
        <end position="575"/>
    </location>
</feature>
<feature type="compositionally biased region" description="Polar residues" evidence="7">
    <location>
        <begin position="507"/>
        <end position="517"/>
    </location>
</feature>
<dbReference type="GO" id="GO:0003777">
    <property type="term" value="F:microtubule motor activity"/>
    <property type="evidence" value="ECO:0007669"/>
    <property type="project" value="InterPro"/>
</dbReference>
<comment type="similarity">
    <text evidence="4 5">Belongs to the TRAFAC class myosin-kinesin ATPase superfamily. Kinesin family.</text>
</comment>
<dbReference type="Gene3D" id="3.40.850.10">
    <property type="entry name" value="Kinesin motor domain"/>
    <property type="match status" value="1"/>
</dbReference>
<dbReference type="AlphaFoldDB" id="A0AA38S344"/>
<dbReference type="GO" id="GO:0005524">
    <property type="term" value="F:ATP binding"/>
    <property type="evidence" value="ECO:0007669"/>
    <property type="project" value="UniProtKB-UniRule"/>
</dbReference>
<keyword evidence="5" id="KW-0493">Microtubule</keyword>